<dbReference type="SUPFAM" id="SSF51045">
    <property type="entry name" value="WW domain"/>
    <property type="match status" value="1"/>
</dbReference>
<sequence length="321" mass="35580">MMVSFNRPWPGVRLDYLEQLIPGCEWYISPLGRTYFVNHTTQTTSWKKPTPERPTGSLTLECVIEGHSECIWSLACLDSNGNIFSTSNDGSIRQWKRDGEPVGKPLNSHGARIGSLALSPDGLMVVSGSADGRLRLWNIAKGSIVGEPWEGHNDAVRCLDWSFNALEIASGSEDGTIRLWNPHTGRQIVPPIVAGHGWVYAVKYSSQGDKFVSGGGDRTIRVWSKDGQLLIEIMGHEYPVMSLCWSKDSTHIFSGSVDNTIRKWRSIERNSALLFGVTPTPSSAFVFPPMTSISSVHRWITQLTSRPISKSEIRSCMTTKS</sequence>
<dbReference type="PANTHER" id="PTHR22847">
    <property type="entry name" value="WD40 REPEAT PROTEIN"/>
    <property type="match status" value="1"/>
</dbReference>
<dbReference type="SMART" id="SM00320">
    <property type="entry name" value="WD40"/>
    <property type="match status" value="5"/>
</dbReference>
<gene>
    <name evidence="5" type="ORF">CY34DRAFT_337618</name>
</gene>
<feature type="repeat" description="WD" evidence="3">
    <location>
        <begin position="106"/>
        <end position="147"/>
    </location>
</feature>
<feature type="repeat" description="WD" evidence="3">
    <location>
        <begin position="192"/>
        <end position="224"/>
    </location>
</feature>
<dbReference type="InterPro" id="IPR036322">
    <property type="entry name" value="WD40_repeat_dom_sf"/>
</dbReference>
<dbReference type="Gene3D" id="2.130.10.10">
    <property type="entry name" value="YVTN repeat-like/Quinoprotein amine dehydrogenase"/>
    <property type="match status" value="2"/>
</dbReference>
<reference evidence="6" key="2">
    <citation type="submission" date="2015-01" db="EMBL/GenBank/DDBJ databases">
        <title>Evolutionary Origins and Diversification of the Mycorrhizal Mutualists.</title>
        <authorList>
            <consortium name="DOE Joint Genome Institute"/>
            <consortium name="Mycorrhizal Genomics Consortium"/>
            <person name="Kohler A."/>
            <person name="Kuo A."/>
            <person name="Nagy L.G."/>
            <person name="Floudas D."/>
            <person name="Copeland A."/>
            <person name="Barry K.W."/>
            <person name="Cichocki N."/>
            <person name="Veneault-Fourrey C."/>
            <person name="LaButti K."/>
            <person name="Lindquist E.A."/>
            <person name="Lipzen A."/>
            <person name="Lundell T."/>
            <person name="Morin E."/>
            <person name="Murat C."/>
            <person name="Riley R."/>
            <person name="Ohm R."/>
            <person name="Sun H."/>
            <person name="Tunlid A."/>
            <person name="Henrissat B."/>
            <person name="Grigoriev I.V."/>
            <person name="Hibbett D.S."/>
            <person name="Martin F."/>
        </authorList>
    </citation>
    <scope>NUCLEOTIDE SEQUENCE [LARGE SCALE GENOMIC DNA]</scope>
    <source>
        <strain evidence="6">UH-Slu-Lm8-n1</strain>
    </source>
</reference>
<feature type="repeat" description="WD" evidence="3">
    <location>
        <begin position="233"/>
        <end position="264"/>
    </location>
</feature>
<reference evidence="5 6" key="1">
    <citation type="submission" date="2014-04" db="EMBL/GenBank/DDBJ databases">
        <authorList>
            <consortium name="DOE Joint Genome Institute"/>
            <person name="Kuo A."/>
            <person name="Ruytinx J."/>
            <person name="Rineau F."/>
            <person name="Colpaert J."/>
            <person name="Kohler A."/>
            <person name="Nagy L.G."/>
            <person name="Floudas D."/>
            <person name="Copeland A."/>
            <person name="Barry K.W."/>
            <person name="Cichocki N."/>
            <person name="Veneault-Fourrey C."/>
            <person name="LaButti K."/>
            <person name="Lindquist E.A."/>
            <person name="Lipzen A."/>
            <person name="Lundell T."/>
            <person name="Morin E."/>
            <person name="Murat C."/>
            <person name="Sun H."/>
            <person name="Tunlid A."/>
            <person name="Henrissat B."/>
            <person name="Grigoriev I.V."/>
            <person name="Hibbett D.S."/>
            <person name="Martin F."/>
            <person name="Nordberg H.P."/>
            <person name="Cantor M.N."/>
            <person name="Hua S.X."/>
        </authorList>
    </citation>
    <scope>NUCLEOTIDE SEQUENCE [LARGE SCALE GENOMIC DNA]</scope>
    <source>
        <strain evidence="5 6">UH-Slu-Lm8-n1</strain>
    </source>
</reference>
<dbReference type="InterPro" id="IPR019775">
    <property type="entry name" value="WD40_repeat_CS"/>
</dbReference>
<dbReference type="PROSITE" id="PS00678">
    <property type="entry name" value="WD_REPEATS_1"/>
    <property type="match status" value="1"/>
</dbReference>
<dbReference type="PANTHER" id="PTHR22847:SF735">
    <property type="entry name" value="AFR153WP"/>
    <property type="match status" value="1"/>
</dbReference>
<name>A0A0D0ACG5_9AGAM</name>
<proteinExistence type="predicted"/>
<evidence type="ECO:0000256" key="2">
    <source>
        <dbReference type="ARBA" id="ARBA00022737"/>
    </source>
</evidence>
<dbReference type="PROSITE" id="PS50020">
    <property type="entry name" value="WW_DOMAIN_2"/>
    <property type="match status" value="1"/>
</dbReference>
<feature type="domain" description="WW" evidence="4">
    <location>
        <begin position="18"/>
        <end position="51"/>
    </location>
</feature>
<dbReference type="CDD" id="cd00201">
    <property type="entry name" value="WW"/>
    <property type="match status" value="1"/>
</dbReference>
<dbReference type="InterPro" id="IPR001202">
    <property type="entry name" value="WW_dom"/>
</dbReference>
<dbReference type="InParanoid" id="A0A0D0ACG5"/>
<dbReference type="HOGENOM" id="CLU_866466_0_0_1"/>
<dbReference type="PROSITE" id="PS50082">
    <property type="entry name" value="WD_REPEATS_2"/>
    <property type="match status" value="5"/>
</dbReference>
<dbReference type="PRINTS" id="PR00320">
    <property type="entry name" value="GPROTEINBRPT"/>
</dbReference>
<accession>A0A0D0ACG5</accession>
<dbReference type="InterPro" id="IPR036020">
    <property type="entry name" value="WW_dom_sf"/>
</dbReference>
<evidence type="ECO:0000256" key="1">
    <source>
        <dbReference type="ARBA" id="ARBA00022574"/>
    </source>
</evidence>
<dbReference type="CDD" id="cd00200">
    <property type="entry name" value="WD40"/>
    <property type="match status" value="1"/>
</dbReference>
<protein>
    <submittedName>
        <fullName evidence="5">Unplaced genomic scaffold CY34scaffold_213, whole genome shotgun sequence</fullName>
    </submittedName>
</protein>
<dbReference type="Gene3D" id="2.20.70.10">
    <property type="match status" value="1"/>
</dbReference>
<dbReference type="Pfam" id="PF00397">
    <property type="entry name" value="WW"/>
    <property type="match status" value="1"/>
</dbReference>
<dbReference type="InterPro" id="IPR001680">
    <property type="entry name" value="WD40_rpt"/>
</dbReference>
<evidence type="ECO:0000313" key="6">
    <source>
        <dbReference type="Proteomes" id="UP000054485"/>
    </source>
</evidence>
<dbReference type="PROSITE" id="PS50294">
    <property type="entry name" value="WD_REPEATS_REGION"/>
    <property type="match status" value="4"/>
</dbReference>
<dbReference type="InterPro" id="IPR020472">
    <property type="entry name" value="WD40_PAC1"/>
</dbReference>
<dbReference type="SUPFAM" id="SSF50978">
    <property type="entry name" value="WD40 repeat-like"/>
    <property type="match status" value="1"/>
</dbReference>
<dbReference type="SMART" id="SM00456">
    <property type="entry name" value="WW"/>
    <property type="match status" value="1"/>
</dbReference>
<dbReference type="STRING" id="930992.A0A0D0ACG5"/>
<keyword evidence="2" id="KW-0677">Repeat</keyword>
<dbReference type="InterPro" id="IPR015943">
    <property type="entry name" value="WD40/YVTN_repeat-like_dom_sf"/>
</dbReference>
<dbReference type="GO" id="GO:0005634">
    <property type="term" value="C:nucleus"/>
    <property type="evidence" value="ECO:0007669"/>
    <property type="project" value="TreeGrafter"/>
</dbReference>
<feature type="repeat" description="WD" evidence="3">
    <location>
        <begin position="149"/>
        <end position="190"/>
    </location>
</feature>
<dbReference type="AlphaFoldDB" id="A0A0D0ACG5"/>
<dbReference type="Proteomes" id="UP000054485">
    <property type="component" value="Unassembled WGS sequence"/>
</dbReference>
<evidence type="ECO:0000313" key="5">
    <source>
        <dbReference type="EMBL" id="KIK39401.1"/>
    </source>
</evidence>
<organism evidence="5 6">
    <name type="scientific">Suillus luteus UH-Slu-Lm8-n1</name>
    <dbReference type="NCBI Taxonomy" id="930992"/>
    <lineage>
        <taxon>Eukaryota</taxon>
        <taxon>Fungi</taxon>
        <taxon>Dikarya</taxon>
        <taxon>Basidiomycota</taxon>
        <taxon>Agaricomycotina</taxon>
        <taxon>Agaricomycetes</taxon>
        <taxon>Agaricomycetidae</taxon>
        <taxon>Boletales</taxon>
        <taxon>Suillineae</taxon>
        <taxon>Suillaceae</taxon>
        <taxon>Suillus</taxon>
    </lineage>
</organism>
<dbReference type="OrthoDB" id="2670895at2759"/>
<evidence type="ECO:0000259" key="4">
    <source>
        <dbReference type="PROSITE" id="PS50020"/>
    </source>
</evidence>
<keyword evidence="6" id="KW-1185">Reference proteome</keyword>
<feature type="repeat" description="WD" evidence="3">
    <location>
        <begin position="64"/>
        <end position="96"/>
    </location>
</feature>
<dbReference type="Pfam" id="PF00400">
    <property type="entry name" value="WD40"/>
    <property type="match status" value="5"/>
</dbReference>
<keyword evidence="1 3" id="KW-0853">WD repeat</keyword>
<evidence type="ECO:0000256" key="3">
    <source>
        <dbReference type="PROSITE-ProRule" id="PRU00221"/>
    </source>
</evidence>
<dbReference type="EMBL" id="KN835344">
    <property type="protein sequence ID" value="KIK39401.1"/>
    <property type="molecule type" value="Genomic_DNA"/>
</dbReference>